<dbReference type="AlphaFoldDB" id="A0A915D5X1"/>
<feature type="transmembrane region" description="Helical" evidence="2">
    <location>
        <begin position="40"/>
        <end position="61"/>
    </location>
</feature>
<keyword evidence="2" id="KW-0472">Membrane</keyword>
<evidence type="ECO:0000256" key="2">
    <source>
        <dbReference type="SAM" id="Phobius"/>
    </source>
</evidence>
<evidence type="ECO:0000313" key="4">
    <source>
        <dbReference type="WBParaSite" id="jg16339"/>
    </source>
</evidence>
<dbReference type="Proteomes" id="UP000887574">
    <property type="component" value="Unplaced"/>
</dbReference>
<feature type="region of interest" description="Disordered" evidence="1">
    <location>
        <begin position="200"/>
        <end position="221"/>
    </location>
</feature>
<protein>
    <submittedName>
        <fullName evidence="4">Uncharacterized protein</fullName>
    </submittedName>
</protein>
<reference evidence="4" key="1">
    <citation type="submission" date="2022-11" db="UniProtKB">
        <authorList>
            <consortium name="WormBaseParasite"/>
        </authorList>
    </citation>
    <scope>IDENTIFICATION</scope>
</reference>
<keyword evidence="2" id="KW-0812">Transmembrane</keyword>
<sequence length="221" mass="25436">MFLLFSEFANLILEFPSYLVFCGISLISALFAMKNKKAFFLFPVLLAETPLIIISLSIWMFHLTNMFYCVFINHNPEANTDILLATLLNRPEEDLRKRLFNGSISAIVFFLIFLKSSLDFLVFWRLMKMFQAMVKEKRKNIAFDVIDANRYAIAIDGQQTGISKVAVESDDEDMVMFEKVHKQSQYNDNISIRDYSSGIIHQDSSSKPSLPLSTNSKRTLE</sequence>
<dbReference type="WBParaSite" id="jg16339">
    <property type="protein sequence ID" value="jg16339"/>
    <property type="gene ID" value="jg16339"/>
</dbReference>
<feature type="transmembrane region" description="Helical" evidence="2">
    <location>
        <begin position="15"/>
        <end position="33"/>
    </location>
</feature>
<feature type="compositionally biased region" description="Polar residues" evidence="1">
    <location>
        <begin position="202"/>
        <end position="221"/>
    </location>
</feature>
<evidence type="ECO:0000256" key="1">
    <source>
        <dbReference type="SAM" id="MobiDB-lite"/>
    </source>
</evidence>
<keyword evidence="3" id="KW-1185">Reference proteome</keyword>
<feature type="transmembrane region" description="Helical" evidence="2">
    <location>
        <begin position="104"/>
        <end position="127"/>
    </location>
</feature>
<keyword evidence="2" id="KW-1133">Transmembrane helix</keyword>
<proteinExistence type="predicted"/>
<accession>A0A915D5X1</accession>
<evidence type="ECO:0000313" key="3">
    <source>
        <dbReference type="Proteomes" id="UP000887574"/>
    </source>
</evidence>
<organism evidence="3 4">
    <name type="scientific">Ditylenchus dipsaci</name>
    <dbReference type="NCBI Taxonomy" id="166011"/>
    <lineage>
        <taxon>Eukaryota</taxon>
        <taxon>Metazoa</taxon>
        <taxon>Ecdysozoa</taxon>
        <taxon>Nematoda</taxon>
        <taxon>Chromadorea</taxon>
        <taxon>Rhabditida</taxon>
        <taxon>Tylenchina</taxon>
        <taxon>Tylenchomorpha</taxon>
        <taxon>Sphaerularioidea</taxon>
        <taxon>Anguinidae</taxon>
        <taxon>Anguininae</taxon>
        <taxon>Ditylenchus</taxon>
    </lineage>
</organism>
<name>A0A915D5X1_9BILA</name>